<dbReference type="GO" id="GO:0046872">
    <property type="term" value="F:metal ion binding"/>
    <property type="evidence" value="ECO:0007669"/>
    <property type="project" value="InterPro"/>
</dbReference>
<dbReference type="PANTHER" id="PTHR23509">
    <property type="entry name" value="PA-PL1 PHOSPHOLIPASE FAMILY"/>
    <property type="match status" value="1"/>
</dbReference>
<reference evidence="3 4" key="1">
    <citation type="submission" date="2016-04" db="EMBL/GenBank/DDBJ databases">
        <title>A degradative enzymes factory behind the ericoid mycorrhizal symbiosis.</title>
        <authorList>
            <consortium name="DOE Joint Genome Institute"/>
            <person name="Martino E."/>
            <person name="Morin E."/>
            <person name="Grelet G."/>
            <person name="Kuo A."/>
            <person name="Kohler A."/>
            <person name="Daghino S."/>
            <person name="Barry K."/>
            <person name="Choi C."/>
            <person name="Cichocki N."/>
            <person name="Clum A."/>
            <person name="Copeland A."/>
            <person name="Hainaut M."/>
            <person name="Haridas S."/>
            <person name="Labutti K."/>
            <person name="Lindquist E."/>
            <person name="Lipzen A."/>
            <person name="Khouja H.-R."/>
            <person name="Murat C."/>
            <person name="Ohm R."/>
            <person name="Olson A."/>
            <person name="Spatafora J."/>
            <person name="Veneault-Fourrey C."/>
            <person name="Henrissat B."/>
            <person name="Grigoriev I."/>
            <person name="Martin F."/>
            <person name="Perotto S."/>
        </authorList>
    </citation>
    <scope>NUCLEOTIDE SEQUENCE [LARGE SCALE GENOMIC DNA]</scope>
    <source>
        <strain evidence="3 4">E</strain>
    </source>
</reference>
<feature type="compositionally biased region" description="Basic and acidic residues" evidence="1">
    <location>
        <begin position="229"/>
        <end position="242"/>
    </location>
</feature>
<feature type="compositionally biased region" description="Basic and acidic residues" evidence="1">
    <location>
        <begin position="102"/>
        <end position="122"/>
    </location>
</feature>
<accession>A0A2J6TQF9</accession>
<gene>
    <name evidence="3" type="ORF">K444DRAFT_553111</name>
</gene>
<feature type="region of interest" description="Disordered" evidence="1">
    <location>
        <begin position="150"/>
        <end position="413"/>
    </location>
</feature>
<sequence>MSQVAHTYGPTCRLAPAVTFSSSISDDDIPPLKAQFFYASPSPIDDPLSAAPTPASSDSKSIKHTPRPFSAYDQSALEEAWLGLGSGTDKKNQRRGKSASPGKEDRKGGGKRADKSLGHDSGPESPPEACACKRSHSLCRNGRNKCDCPTCPQNSAFAEASTSTRASPNELGNSNDSKDPKLSTKGQSSSQAKEEDTTEVSRAQQSDVGQDQDPRGSKRGNGTSKGKRRADLEGVEPARGDGADDESIITECSELVDNKEHASSENREGSEQDFCPELQNDASQTKPAETTDKHAEPQPVSSDRYGKKSSKKPGKVTMAETDINIPKSRSSKKKDNSDLSPQSSDVMPSNAPVQGGDAGTTGLPFVKLPSRENSPQPSEHDCGGSKTASEGRRNADRIPRRSNERESSETETIQVHGCKAHKNIKDQVDVPVGVSRLHLVQLPSLQMKPIYWSPVHDICAVTRGTWFYKDTMYPVEPAVANQLESGYRELRPWSQTWNDELNSAIEVGAAGEEKIAHRLWPEDAKQKPSSHKGAEHHPLSNDPYCAAICLHGEAAAEGSIDPDDVDKKTSGPNAIVKRYSKSQVIYKDAHNAFILKTNLQPSAYYGRKPLQKIRRGNTVGIHVVRGFDWKAWEKLHLSKKTTASKKAEENASISGDADARKGNACAACRAQEERCSVTDLIFVIHGIGQKLSESMESFHFTHAINAFRRSINVELENEAVQRVLRKDLGGAMVLPINWRSRVSFDEAAPKKTGDKIGEGVDFSMKDITPTTIPAVRDFIEKVMLDIPYWMSIHKPKMIQAVISEANRVYRLWCKNNPEFHNKGRVHIIAHSLGSAMALDILSNQPTSLPKFDPNSKKMNIKCFDFRTTNLFFCGSPAGFFLYLEKGCLLPRRGHNKPGAEYGDEQDKAIVGNVGTFGCLAVDNVYNIIHPEDPIAYQINATVDPQYAASLKRAQVPSATTGFFESIGNAVMSIAGASSSTDLPVGQIPKPAGMNRLPSQLEMEVHDFTREEIAEKKFGRLNDNGQIDYFLCSDSGPLSFQYINMLRAHSSYWESPDFVRLVVVEVGRRPGRSHCLPSMKSAKIGHKAQKGS</sequence>
<protein>
    <recommendedName>
        <fullName evidence="2">DDHD domain-containing protein</fullName>
    </recommendedName>
</protein>
<dbReference type="GO" id="GO:0004620">
    <property type="term" value="F:phospholipase activity"/>
    <property type="evidence" value="ECO:0007669"/>
    <property type="project" value="TreeGrafter"/>
</dbReference>
<feature type="compositionally biased region" description="Polar residues" evidence="1">
    <location>
        <begin position="151"/>
        <end position="175"/>
    </location>
</feature>
<evidence type="ECO:0000256" key="1">
    <source>
        <dbReference type="SAM" id="MobiDB-lite"/>
    </source>
</evidence>
<dbReference type="AlphaFoldDB" id="A0A2J6TQF9"/>
<dbReference type="GeneID" id="36584685"/>
<evidence type="ECO:0000313" key="3">
    <source>
        <dbReference type="EMBL" id="PMD65250.1"/>
    </source>
</evidence>
<organism evidence="3 4">
    <name type="scientific">Hyaloscypha bicolor E</name>
    <dbReference type="NCBI Taxonomy" id="1095630"/>
    <lineage>
        <taxon>Eukaryota</taxon>
        <taxon>Fungi</taxon>
        <taxon>Dikarya</taxon>
        <taxon>Ascomycota</taxon>
        <taxon>Pezizomycotina</taxon>
        <taxon>Leotiomycetes</taxon>
        <taxon>Helotiales</taxon>
        <taxon>Hyaloscyphaceae</taxon>
        <taxon>Hyaloscypha</taxon>
        <taxon>Hyaloscypha bicolor</taxon>
    </lineage>
</organism>
<proteinExistence type="predicted"/>
<dbReference type="OrthoDB" id="69269at2759"/>
<dbReference type="Pfam" id="PF02862">
    <property type="entry name" value="DDHD"/>
    <property type="match status" value="2"/>
</dbReference>
<dbReference type="PANTHER" id="PTHR23509:SF6">
    <property type="entry name" value="PHOSPHOLIPASE C1020.13C-RELATED"/>
    <property type="match status" value="1"/>
</dbReference>
<dbReference type="Proteomes" id="UP000235371">
    <property type="component" value="Unassembled WGS sequence"/>
</dbReference>
<feature type="region of interest" description="Disordered" evidence="1">
    <location>
        <begin position="37"/>
        <end position="71"/>
    </location>
</feature>
<name>A0A2J6TQF9_9HELO</name>
<feature type="compositionally biased region" description="Basic and acidic residues" evidence="1">
    <location>
        <begin position="378"/>
        <end position="408"/>
    </location>
</feature>
<evidence type="ECO:0000259" key="2">
    <source>
        <dbReference type="PROSITE" id="PS51043"/>
    </source>
</evidence>
<dbReference type="InterPro" id="IPR058055">
    <property type="entry name" value="PA-PLA1"/>
</dbReference>
<dbReference type="STRING" id="1095630.A0A2J6TQF9"/>
<dbReference type="GO" id="GO:0005737">
    <property type="term" value="C:cytoplasm"/>
    <property type="evidence" value="ECO:0007669"/>
    <property type="project" value="TreeGrafter"/>
</dbReference>
<feature type="region of interest" description="Disordered" evidence="1">
    <location>
        <begin position="83"/>
        <end position="131"/>
    </location>
</feature>
<dbReference type="SMART" id="SM01127">
    <property type="entry name" value="DDHD"/>
    <property type="match status" value="1"/>
</dbReference>
<dbReference type="InParanoid" id="A0A2J6TQF9"/>
<evidence type="ECO:0000313" key="4">
    <source>
        <dbReference type="Proteomes" id="UP000235371"/>
    </source>
</evidence>
<feature type="domain" description="DDHD" evidence="2">
    <location>
        <begin position="863"/>
        <end position="1067"/>
    </location>
</feature>
<dbReference type="RefSeq" id="XP_024742154.1">
    <property type="nucleotide sequence ID" value="XM_024876606.1"/>
</dbReference>
<dbReference type="InterPro" id="IPR029058">
    <property type="entry name" value="AB_hydrolase_fold"/>
</dbReference>
<feature type="compositionally biased region" description="Polar residues" evidence="1">
    <location>
        <begin position="200"/>
        <end position="209"/>
    </location>
</feature>
<dbReference type="SUPFAM" id="SSF53474">
    <property type="entry name" value="alpha/beta-Hydrolases"/>
    <property type="match status" value="1"/>
</dbReference>
<dbReference type="EMBL" id="KZ613746">
    <property type="protein sequence ID" value="PMD65250.1"/>
    <property type="molecule type" value="Genomic_DNA"/>
</dbReference>
<feature type="compositionally biased region" description="Basic and acidic residues" evidence="1">
    <location>
        <begin position="256"/>
        <end position="270"/>
    </location>
</feature>
<dbReference type="PROSITE" id="PS51043">
    <property type="entry name" value="DDHD"/>
    <property type="match status" value="1"/>
</dbReference>
<dbReference type="InterPro" id="IPR004177">
    <property type="entry name" value="DDHD_dom"/>
</dbReference>
<keyword evidence="4" id="KW-1185">Reference proteome</keyword>